<accession>A0A7R8ACH8</accession>
<dbReference type="GeneID" id="64962893"/>
<dbReference type="PROSITE" id="PS51257">
    <property type="entry name" value="PROKAR_LIPOPROTEIN"/>
    <property type="match status" value="1"/>
</dbReference>
<dbReference type="RefSeq" id="XP_041545334.1">
    <property type="nucleotide sequence ID" value="XM_041691895.1"/>
</dbReference>
<dbReference type="EMBL" id="AP024429">
    <property type="protein sequence ID" value="BCS01572.1"/>
    <property type="molecule type" value="Genomic_DNA"/>
</dbReference>
<keyword evidence="2" id="KW-1185">Reference proteome</keyword>
<dbReference type="KEGG" id="aluc:AKAW2_51913A"/>
<dbReference type="Proteomes" id="UP000661280">
    <property type="component" value="Chromosome 5"/>
</dbReference>
<sequence>MDGWMIKAFGSILDHWMGHVSFFTSCTYAPFAMPGFFNSLYNIPPPFELFLVFILFLLQLVDLSFLSASAIFCMLVALLVFETGLVVGSLNPRMDACKQTHGSFVLHQGFGYLSI</sequence>
<reference evidence="1" key="2">
    <citation type="submission" date="2021-02" db="EMBL/GenBank/DDBJ databases">
        <title>Aspergillus luchuensis mut. kawachii IFO 4304 genome sequence.</title>
        <authorList>
            <person name="Mori K."/>
            <person name="Kadooka C."/>
            <person name="Goto M."/>
            <person name="Futagami T."/>
        </authorList>
    </citation>
    <scope>NUCLEOTIDE SEQUENCE</scope>
    <source>
        <strain evidence="1">IFO 4308</strain>
    </source>
</reference>
<name>A0A7R8ACH8_ASPKA</name>
<dbReference type="AlphaFoldDB" id="A0A7R8ACH8"/>
<evidence type="ECO:0000313" key="1">
    <source>
        <dbReference type="EMBL" id="BCS01572.1"/>
    </source>
</evidence>
<evidence type="ECO:0000313" key="2">
    <source>
        <dbReference type="Proteomes" id="UP000661280"/>
    </source>
</evidence>
<gene>
    <name evidence="1" type="ORF">AKAW2_51913A</name>
</gene>
<reference evidence="1" key="1">
    <citation type="submission" date="2021-01" db="EMBL/GenBank/DDBJ databases">
        <authorList>
            <consortium name="Aspergillus luchuensis mut. kawachii IFO 4304 genome sequencing consortium"/>
            <person name="Kazuki M."/>
            <person name="Futagami T."/>
        </authorList>
    </citation>
    <scope>NUCLEOTIDE SEQUENCE</scope>
    <source>
        <strain evidence="1">IFO 4308</strain>
    </source>
</reference>
<proteinExistence type="predicted"/>
<protein>
    <submittedName>
        <fullName evidence="1">Uncharacterized protein</fullName>
    </submittedName>
</protein>
<organism evidence="1 2">
    <name type="scientific">Aspergillus kawachii</name>
    <name type="common">White koji mold</name>
    <name type="synonym">Aspergillus awamori var. kawachi</name>
    <dbReference type="NCBI Taxonomy" id="1069201"/>
    <lineage>
        <taxon>Eukaryota</taxon>
        <taxon>Fungi</taxon>
        <taxon>Dikarya</taxon>
        <taxon>Ascomycota</taxon>
        <taxon>Pezizomycotina</taxon>
        <taxon>Eurotiomycetes</taxon>
        <taxon>Eurotiomycetidae</taxon>
        <taxon>Eurotiales</taxon>
        <taxon>Aspergillaceae</taxon>
        <taxon>Aspergillus</taxon>
        <taxon>Aspergillus subgen. Circumdati</taxon>
    </lineage>
</organism>